<feature type="transmembrane region" description="Helical" evidence="1">
    <location>
        <begin position="32"/>
        <end position="52"/>
    </location>
</feature>
<dbReference type="EMBL" id="JBHSAY010000013">
    <property type="protein sequence ID" value="MFC4133706.1"/>
    <property type="molecule type" value="Genomic_DNA"/>
</dbReference>
<sequence>MGSLLFLVVAPGVVTGLVPWWLTGGWRTGTTILVLRLLGAILLTVGTAALPWSFGQFVWEGAGTPAPVAPTEHPGETGQR</sequence>
<evidence type="ECO:0000313" key="3">
    <source>
        <dbReference type="Proteomes" id="UP001595816"/>
    </source>
</evidence>
<organism evidence="2 3">
    <name type="scientific">Hamadaea flava</name>
    <dbReference type="NCBI Taxonomy" id="1742688"/>
    <lineage>
        <taxon>Bacteria</taxon>
        <taxon>Bacillati</taxon>
        <taxon>Actinomycetota</taxon>
        <taxon>Actinomycetes</taxon>
        <taxon>Micromonosporales</taxon>
        <taxon>Micromonosporaceae</taxon>
        <taxon>Hamadaea</taxon>
    </lineage>
</organism>
<proteinExistence type="predicted"/>
<evidence type="ECO:0000313" key="2">
    <source>
        <dbReference type="EMBL" id="MFC4133706.1"/>
    </source>
</evidence>
<name>A0ABV8LRL9_9ACTN</name>
<accession>A0ABV8LRL9</accession>
<keyword evidence="1" id="KW-1133">Transmembrane helix</keyword>
<evidence type="ECO:0000256" key="1">
    <source>
        <dbReference type="SAM" id="Phobius"/>
    </source>
</evidence>
<comment type="caution">
    <text evidence="2">The sequence shown here is derived from an EMBL/GenBank/DDBJ whole genome shotgun (WGS) entry which is preliminary data.</text>
</comment>
<protein>
    <submittedName>
        <fullName evidence="2">Uncharacterized protein</fullName>
    </submittedName>
</protein>
<keyword evidence="1" id="KW-0472">Membrane</keyword>
<gene>
    <name evidence="2" type="ORF">ACFOZ4_24105</name>
</gene>
<keyword evidence="3" id="KW-1185">Reference proteome</keyword>
<reference evidence="3" key="1">
    <citation type="journal article" date="2019" name="Int. J. Syst. Evol. Microbiol.">
        <title>The Global Catalogue of Microorganisms (GCM) 10K type strain sequencing project: providing services to taxonomists for standard genome sequencing and annotation.</title>
        <authorList>
            <consortium name="The Broad Institute Genomics Platform"/>
            <consortium name="The Broad Institute Genome Sequencing Center for Infectious Disease"/>
            <person name="Wu L."/>
            <person name="Ma J."/>
        </authorList>
    </citation>
    <scope>NUCLEOTIDE SEQUENCE [LARGE SCALE GENOMIC DNA]</scope>
    <source>
        <strain evidence="3">CGMCC 4.7289</strain>
    </source>
</reference>
<dbReference type="RefSeq" id="WP_253750547.1">
    <property type="nucleotide sequence ID" value="NZ_JAMZDZ010000001.1"/>
</dbReference>
<keyword evidence="1" id="KW-0812">Transmembrane</keyword>
<dbReference type="Proteomes" id="UP001595816">
    <property type="component" value="Unassembled WGS sequence"/>
</dbReference>